<dbReference type="Gene3D" id="3.90.226.10">
    <property type="entry name" value="2-enoyl-CoA Hydratase, Chain A, domain 1"/>
    <property type="match status" value="1"/>
</dbReference>
<accession>A0AB38Z3G4</accession>
<keyword evidence="1" id="KW-0645">Protease</keyword>
<dbReference type="GO" id="GO:0008233">
    <property type="term" value="F:peptidase activity"/>
    <property type="evidence" value="ECO:0007669"/>
    <property type="project" value="UniProtKB-KW"/>
</dbReference>
<evidence type="ECO:0000313" key="1">
    <source>
        <dbReference type="EMBL" id="WNV45655.1"/>
    </source>
</evidence>
<dbReference type="InterPro" id="IPR029045">
    <property type="entry name" value="ClpP/crotonase-like_dom_sf"/>
</dbReference>
<reference evidence="1" key="1">
    <citation type="submission" date="2023-08" db="EMBL/GenBank/DDBJ databases">
        <authorList>
            <person name="Rotman E.R."/>
            <person name="Mimee M."/>
        </authorList>
    </citation>
    <scope>NUCLEOTIDE SEQUENCE</scope>
</reference>
<proteinExistence type="predicted"/>
<organism evidence="1">
    <name type="scientific">Klebsiella phage vB_KpnM_Iguana_ER37</name>
    <dbReference type="NCBI Taxonomy" id="3076781"/>
    <lineage>
        <taxon>Viruses</taxon>
        <taxon>Duplodnaviria</taxon>
        <taxon>Heunggongvirae</taxon>
        <taxon>Uroviricota</taxon>
        <taxon>Caudoviricetes</taxon>
    </lineage>
</organism>
<name>A0AB38Z3G4_9CAUD</name>
<keyword evidence="1" id="KW-0378">Hydrolase</keyword>
<gene>
    <name evidence="1" type="ORF">FVZTVLPZ_CDS0158</name>
</gene>
<dbReference type="GO" id="GO:0006508">
    <property type="term" value="P:proteolysis"/>
    <property type="evidence" value="ECO:0007669"/>
    <property type="project" value="UniProtKB-KW"/>
</dbReference>
<dbReference type="InterPro" id="IPR023562">
    <property type="entry name" value="ClpP/TepA"/>
</dbReference>
<sequence length="308" mass="34417">MGRHKMQNNDKKNYFGFGGGFGGEGSFCYPMPSHEHVIYIHDLDYMEDHFNKLQQIRQANPDDMVRVIINTYGGRVDIAMAYVSAMRESQATVVTHAEGQVCSAGTILWLASKERTVAPMTEFMFHNYQGGAFGDGANIYTQVLFYKQHFDRLIDYFYKGVLTDGEINTIKGGGQVWLDEVEITKRTRAVILDDKNIERMKSGKNPIVTPVGVKDTQKEDTVTGDPDRSVVLKVHVDGETFSLDVRNLKASDFDIFNIDELQSILSQVGAIAQGEEKALEITSRDRQALIEAILTAGEVIIDTFGNAE</sequence>
<dbReference type="SUPFAM" id="SSF52096">
    <property type="entry name" value="ClpP/crotonase"/>
    <property type="match status" value="1"/>
</dbReference>
<protein>
    <submittedName>
        <fullName evidence="1">ATP-dependent protease</fullName>
    </submittedName>
</protein>
<dbReference type="Pfam" id="PF00574">
    <property type="entry name" value="CLP_protease"/>
    <property type="match status" value="1"/>
</dbReference>
<dbReference type="EMBL" id="OR472445">
    <property type="protein sequence ID" value="WNV45655.1"/>
    <property type="molecule type" value="Genomic_DNA"/>
</dbReference>